<feature type="domain" description="WW" evidence="4">
    <location>
        <begin position="482"/>
        <end position="516"/>
    </location>
</feature>
<dbReference type="PANTHER" id="PTHR44103:SF1">
    <property type="entry name" value="PROPROTEIN CONVERTASE P"/>
    <property type="match status" value="1"/>
</dbReference>
<accession>F0Y0X9</accession>
<organism evidence="6">
    <name type="scientific">Aureococcus anophagefferens</name>
    <name type="common">Harmful bloom alga</name>
    <dbReference type="NCBI Taxonomy" id="44056"/>
    <lineage>
        <taxon>Eukaryota</taxon>
        <taxon>Sar</taxon>
        <taxon>Stramenopiles</taxon>
        <taxon>Ochrophyta</taxon>
        <taxon>Pelagophyceae</taxon>
        <taxon>Pelagomonadales</taxon>
        <taxon>Pelagomonadaceae</taxon>
        <taxon>Aureococcus</taxon>
    </lineage>
</organism>
<dbReference type="SUPFAM" id="SSF51045">
    <property type="entry name" value="WW domain"/>
    <property type="match status" value="1"/>
</dbReference>
<dbReference type="InterPro" id="IPR028994">
    <property type="entry name" value="Integrin_alpha_N"/>
</dbReference>
<dbReference type="InParanoid" id="F0Y0X9"/>
<dbReference type="PANTHER" id="PTHR44103">
    <property type="entry name" value="PROPROTEIN CONVERTASE P"/>
    <property type="match status" value="1"/>
</dbReference>
<dbReference type="SUPFAM" id="SSF69318">
    <property type="entry name" value="Integrin alpha N-terminal domain"/>
    <property type="match status" value="1"/>
</dbReference>
<evidence type="ECO:0000256" key="2">
    <source>
        <dbReference type="SAM" id="MobiDB-lite"/>
    </source>
</evidence>
<dbReference type="PROSITE" id="PS01159">
    <property type="entry name" value="WW_DOMAIN_1"/>
    <property type="match status" value="1"/>
</dbReference>
<dbReference type="EMBL" id="GL833122">
    <property type="protein sequence ID" value="EGB11662.1"/>
    <property type="molecule type" value="Genomic_DNA"/>
</dbReference>
<reference evidence="5 6" key="1">
    <citation type="journal article" date="2011" name="Proc. Natl. Acad. Sci. U.S.A.">
        <title>Niche of harmful alga Aureococcus anophagefferens revealed through ecogenomics.</title>
        <authorList>
            <person name="Gobler C.J."/>
            <person name="Berry D.L."/>
            <person name="Dyhrman S.T."/>
            <person name="Wilhelm S.W."/>
            <person name="Salamov A."/>
            <person name="Lobanov A.V."/>
            <person name="Zhang Y."/>
            <person name="Collier J.L."/>
            <person name="Wurch L.L."/>
            <person name="Kustka A.B."/>
            <person name="Dill B.D."/>
            <person name="Shah M."/>
            <person name="VerBerkmoes N.C."/>
            <person name="Kuo A."/>
            <person name="Terry A."/>
            <person name="Pangilinan J."/>
            <person name="Lindquist E.A."/>
            <person name="Lucas S."/>
            <person name="Paulsen I.T."/>
            <person name="Hattenrath-Lehmann T.K."/>
            <person name="Talmage S.C."/>
            <person name="Walker E.A."/>
            <person name="Koch F."/>
            <person name="Burson A.M."/>
            <person name="Marcoval M.A."/>
            <person name="Tang Y.Z."/>
            <person name="Lecleir G.R."/>
            <person name="Coyne K.J."/>
            <person name="Berg G.M."/>
            <person name="Bertrand E.M."/>
            <person name="Saito M.A."/>
            <person name="Gladyshev V.N."/>
            <person name="Grigoriev I.V."/>
        </authorList>
    </citation>
    <scope>NUCLEOTIDE SEQUENCE [LARGE SCALE GENOMIC DNA]</scope>
    <source>
        <strain evidence="6">CCMP 1984</strain>
    </source>
</reference>
<proteinExistence type="predicted"/>
<dbReference type="CDD" id="cd00201">
    <property type="entry name" value="WW"/>
    <property type="match status" value="1"/>
</dbReference>
<name>F0Y0X9_AURAN</name>
<dbReference type="Gene3D" id="2.20.70.10">
    <property type="match status" value="1"/>
</dbReference>
<dbReference type="InterPro" id="IPR001202">
    <property type="entry name" value="WW_dom"/>
</dbReference>
<dbReference type="Pfam" id="PF00397">
    <property type="entry name" value="WW"/>
    <property type="match status" value="1"/>
</dbReference>
<feature type="region of interest" description="Disordered" evidence="2">
    <location>
        <begin position="510"/>
        <end position="545"/>
    </location>
</feature>
<sequence>MGAGPALGALILALALPGCWGCVAFSERIITTLADGAVSVFAIDVDGDGDVDALSASYNDDTVAWYENDGSQSFTKRIITNSATSAVSVFAIDVDGDGDVDALSSGSTVAAWYENDGSQSFTEHTISAGAARSVFAIDLDGDGDVDALSASYTDDTVAWYDNDGSQYFTERFITTLADGAVSIFAIDVDGDGDVDVLSASEDDDTFAWYESDEVEDDNFHFYEHVITTLAEGARSIFAIDVDGDGDTDALAASYSESDVAWYESDEVEDDNFHFYERLLSASADGPMAVFAIDVDGDGDVDALSAAYSCNCVVLYENDGSQSYRVRAQLVVTGAGSLANAALLLAVVAEAAPTPRRAFLCVALGQRAVELALAATAAFLGLKVDASSGLSGAARRARASVRRRVSAVAKAVRRSTKPLRKPPAPPSAKVVEFNAIYARSAGRFARESPIPRASPDPRASGPGPSPPPFDLRNSPPADGAASEGLPAGWESAYDAASQCFYYRSPALGVSQWERPAPNRRASAGAALRKTPSADGAALHSPRRGSV</sequence>
<dbReference type="Proteomes" id="UP000002729">
    <property type="component" value="Unassembled WGS sequence"/>
</dbReference>
<dbReference type="Pfam" id="PF13517">
    <property type="entry name" value="FG-GAP_3"/>
    <property type="match status" value="3"/>
</dbReference>
<dbReference type="GeneID" id="20223572"/>
<dbReference type="PROSITE" id="PS50020">
    <property type="entry name" value="WW_DOMAIN_2"/>
    <property type="match status" value="1"/>
</dbReference>
<evidence type="ECO:0000313" key="6">
    <source>
        <dbReference type="Proteomes" id="UP000002729"/>
    </source>
</evidence>
<dbReference type="AlphaFoldDB" id="F0Y0X9"/>
<keyword evidence="1 3" id="KW-0732">Signal</keyword>
<dbReference type="SMART" id="SM00456">
    <property type="entry name" value="WW"/>
    <property type="match status" value="1"/>
</dbReference>
<dbReference type="KEGG" id="aaf:AURANDRAFT_61668"/>
<dbReference type="InterPro" id="IPR013517">
    <property type="entry name" value="FG-GAP"/>
</dbReference>
<evidence type="ECO:0000313" key="5">
    <source>
        <dbReference type="EMBL" id="EGB11662.1"/>
    </source>
</evidence>
<protein>
    <recommendedName>
        <fullName evidence="4">WW domain-containing protein</fullName>
    </recommendedName>
</protein>
<dbReference type="RefSeq" id="XP_009034006.1">
    <property type="nucleotide sequence ID" value="XM_009035758.1"/>
</dbReference>
<evidence type="ECO:0000256" key="3">
    <source>
        <dbReference type="SAM" id="SignalP"/>
    </source>
</evidence>
<feature type="chain" id="PRO_5003264337" description="WW domain-containing protein" evidence="3">
    <location>
        <begin position="22"/>
        <end position="545"/>
    </location>
</feature>
<dbReference type="OrthoDB" id="10022113at2759"/>
<keyword evidence="6" id="KW-1185">Reference proteome</keyword>
<gene>
    <name evidence="5" type="ORF">AURANDRAFT_61668</name>
</gene>
<feature type="region of interest" description="Disordered" evidence="2">
    <location>
        <begin position="445"/>
        <end position="484"/>
    </location>
</feature>
<feature type="signal peptide" evidence="3">
    <location>
        <begin position="1"/>
        <end position="21"/>
    </location>
</feature>
<evidence type="ECO:0000259" key="4">
    <source>
        <dbReference type="PROSITE" id="PS50020"/>
    </source>
</evidence>
<dbReference type="InterPro" id="IPR036020">
    <property type="entry name" value="WW_dom_sf"/>
</dbReference>
<evidence type="ECO:0000256" key="1">
    <source>
        <dbReference type="ARBA" id="ARBA00022729"/>
    </source>
</evidence>